<dbReference type="STRING" id="93759.A0A1R3K9L4"/>
<name>A0A1R3K9L4_9ROSI</name>
<dbReference type="InterPro" id="IPR006527">
    <property type="entry name" value="F-box-assoc_dom_typ1"/>
</dbReference>
<dbReference type="Proteomes" id="UP000187203">
    <property type="component" value="Unassembled WGS sequence"/>
</dbReference>
<feature type="domain" description="F-box" evidence="1">
    <location>
        <begin position="35"/>
        <end position="75"/>
    </location>
</feature>
<dbReference type="CDD" id="cd22157">
    <property type="entry name" value="F-box_AtFBW1-like"/>
    <property type="match status" value="1"/>
</dbReference>
<reference evidence="3" key="1">
    <citation type="submission" date="2013-09" db="EMBL/GenBank/DDBJ databases">
        <title>Corchorus olitorius genome sequencing.</title>
        <authorList>
            <person name="Alam M."/>
            <person name="Haque M.S."/>
            <person name="Islam M.S."/>
            <person name="Emdad E.M."/>
            <person name="Islam M.M."/>
            <person name="Ahmed B."/>
            <person name="Halim A."/>
            <person name="Hossen Q.M.M."/>
            <person name="Hossain M.Z."/>
            <person name="Ahmed R."/>
            <person name="Khan M.M."/>
            <person name="Islam R."/>
            <person name="Rashid M.M."/>
            <person name="Khan S.A."/>
            <person name="Rahman M.S."/>
            <person name="Alam M."/>
            <person name="Yahiya A.S."/>
            <person name="Khan M.S."/>
            <person name="Azam M.S."/>
            <person name="Haque T."/>
            <person name="Lashkar M.Z.H."/>
            <person name="Akhand A.I."/>
            <person name="Morshed G."/>
            <person name="Roy S."/>
            <person name="Uddin K.S."/>
            <person name="Rabeya T."/>
            <person name="Hossain A.S."/>
            <person name="Chowdhury A."/>
            <person name="Snigdha A.R."/>
            <person name="Mortoza M.S."/>
            <person name="Matin S.A."/>
            <person name="Hoque S.M.E."/>
            <person name="Islam M.K."/>
            <person name="Roy D.K."/>
            <person name="Haider R."/>
            <person name="Moosa M.M."/>
            <person name="Elias S.M."/>
            <person name="Hasan A.M."/>
            <person name="Jahan S."/>
            <person name="Shafiuddin M."/>
            <person name="Mahmood N."/>
            <person name="Shommy N.S."/>
        </authorList>
    </citation>
    <scope>NUCLEOTIDE SEQUENCE [LARGE SCALE GENOMIC DNA]</scope>
    <source>
        <strain evidence="3">cv. O-4</strain>
    </source>
</reference>
<accession>A0A1R3K9L4</accession>
<gene>
    <name evidence="2" type="ORF">COLO4_10239</name>
</gene>
<protein>
    <recommendedName>
        <fullName evidence="1">F-box domain-containing protein</fullName>
    </recommendedName>
</protein>
<dbReference type="Pfam" id="PF12937">
    <property type="entry name" value="F-box-like"/>
    <property type="match status" value="1"/>
</dbReference>
<keyword evidence="3" id="KW-1185">Reference proteome</keyword>
<comment type="caution">
    <text evidence="2">The sequence shown here is derived from an EMBL/GenBank/DDBJ whole genome shotgun (WGS) entry which is preliminary data.</text>
</comment>
<dbReference type="InterPro" id="IPR017451">
    <property type="entry name" value="F-box-assoc_interact_dom"/>
</dbReference>
<dbReference type="PANTHER" id="PTHR31672:SF13">
    <property type="entry name" value="F-BOX PROTEIN CPR30-LIKE"/>
    <property type="match status" value="1"/>
</dbReference>
<evidence type="ECO:0000259" key="1">
    <source>
        <dbReference type="SMART" id="SM00256"/>
    </source>
</evidence>
<dbReference type="InterPro" id="IPR036047">
    <property type="entry name" value="F-box-like_dom_sf"/>
</dbReference>
<dbReference type="InterPro" id="IPR001810">
    <property type="entry name" value="F-box_dom"/>
</dbReference>
<dbReference type="Gene3D" id="1.20.1280.50">
    <property type="match status" value="1"/>
</dbReference>
<organism evidence="2 3">
    <name type="scientific">Corchorus olitorius</name>
    <dbReference type="NCBI Taxonomy" id="93759"/>
    <lineage>
        <taxon>Eukaryota</taxon>
        <taxon>Viridiplantae</taxon>
        <taxon>Streptophyta</taxon>
        <taxon>Embryophyta</taxon>
        <taxon>Tracheophyta</taxon>
        <taxon>Spermatophyta</taxon>
        <taxon>Magnoliopsida</taxon>
        <taxon>eudicotyledons</taxon>
        <taxon>Gunneridae</taxon>
        <taxon>Pentapetalae</taxon>
        <taxon>rosids</taxon>
        <taxon>malvids</taxon>
        <taxon>Malvales</taxon>
        <taxon>Malvaceae</taxon>
        <taxon>Grewioideae</taxon>
        <taxon>Apeibeae</taxon>
        <taxon>Corchorus</taxon>
    </lineage>
</organism>
<evidence type="ECO:0000313" key="2">
    <source>
        <dbReference type="EMBL" id="OMP03746.1"/>
    </source>
</evidence>
<sequence>MNREIRKVVRKRSVKRRLNHDQEEERQPLSGKGEFLDELLIEILSSLPVKSLCRFKCVCKAWWKLLSDTQFVKLHINKSITANRVTYTLYDEYKFPIRLELDHEAVVNGQKAKPTADVSLFGPEIRNGDHWKSLLRHNNTGEMEVWGCCNGVLCILASPNIMVLANPSTRETKTITRRRRRFPIDSVGGGFGYDAVNDDYKIVKINPYIRTVRVYSLRKDSWSCLRKFRNMNLIPPITCLKQGVHLNGAIHWLGYQSKDGQELVYITAFDLTKQEFFHIPTPIAATVNGIDYDHYLNVVGGCLCVTVRDQYYMGRPISDFWVMEKYGVEESWKNSRLSFSYHSLRALDLNFPNTNEALYLVGVSEQLFLYNLRDGSRKEVNIGPIPGDYASFSNGLKLNTSFAYVESLVSLGQICGSNSRKRQMPRYVDRIPSRPKSKRPKNRPVRCKDYQLV</sequence>
<dbReference type="SUPFAM" id="SSF81383">
    <property type="entry name" value="F-box domain"/>
    <property type="match status" value="1"/>
</dbReference>
<dbReference type="InterPro" id="IPR011043">
    <property type="entry name" value="Gal_Oxase/kelch_b-propeller"/>
</dbReference>
<dbReference type="AlphaFoldDB" id="A0A1R3K9L4"/>
<dbReference type="EMBL" id="AWUE01014431">
    <property type="protein sequence ID" value="OMP03746.1"/>
    <property type="molecule type" value="Genomic_DNA"/>
</dbReference>
<proteinExistence type="predicted"/>
<dbReference type="SMART" id="SM00256">
    <property type="entry name" value="FBOX"/>
    <property type="match status" value="1"/>
</dbReference>
<dbReference type="InterPro" id="IPR050796">
    <property type="entry name" value="SCF_F-box_component"/>
</dbReference>
<dbReference type="PANTHER" id="PTHR31672">
    <property type="entry name" value="BNACNNG10540D PROTEIN"/>
    <property type="match status" value="1"/>
</dbReference>
<dbReference type="NCBIfam" id="TIGR01640">
    <property type="entry name" value="F_box_assoc_1"/>
    <property type="match status" value="1"/>
</dbReference>
<dbReference type="Pfam" id="PF07734">
    <property type="entry name" value="FBA_1"/>
    <property type="match status" value="1"/>
</dbReference>
<evidence type="ECO:0000313" key="3">
    <source>
        <dbReference type="Proteomes" id="UP000187203"/>
    </source>
</evidence>
<dbReference type="SUPFAM" id="SSF50965">
    <property type="entry name" value="Galactose oxidase, central domain"/>
    <property type="match status" value="1"/>
</dbReference>
<dbReference type="OrthoDB" id="938224at2759"/>